<feature type="transmembrane region" description="Helical" evidence="10">
    <location>
        <begin position="72"/>
        <end position="100"/>
    </location>
</feature>
<comment type="similarity">
    <text evidence="10">Belongs to the ELO family.</text>
</comment>
<reference evidence="12 13" key="1">
    <citation type="submission" date="2024-08" db="EMBL/GenBank/DDBJ databases">
        <authorList>
            <person name="Cucini C."/>
            <person name="Frati F."/>
        </authorList>
    </citation>
    <scope>NUCLEOTIDE SEQUENCE [LARGE SCALE GENOMIC DNA]</scope>
</reference>
<evidence type="ECO:0000256" key="2">
    <source>
        <dbReference type="ARBA" id="ARBA00022516"/>
    </source>
</evidence>
<keyword evidence="2 10" id="KW-0444">Lipid biosynthesis</keyword>
<protein>
    <recommendedName>
        <fullName evidence="10">Elongation of very long chain fatty acids protein</fullName>
        <ecNumber evidence="10">2.3.1.199</ecNumber>
    </recommendedName>
    <alternativeName>
        <fullName evidence="10">Very-long-chain 3-oxoacyl-CoA synthase</fullName>
    </alternativeName>
</protein>
<organism evidence="12 13">
    <name type="scientific">Orchesella dallaii</name>
    <dbReference type="NCBI Taxonomy" id="48710"/>
    <lineage>
        <taxon>Eukaryota</taxon>
        <taxon>Metazoa</taxon>
        <taxon>Ecdysozoa</taxon>
        <taxon>Arthropoda</taxon>
        <taxon>Hexapoda</taxon>
        <taxon>Collembola</taxon>
        <taxon>Entomobryomorpha</taxon>
        <taxon>Entomobryoidea</taxon>
        <taxon>Orchesellidae</taxon>
        <taxon>Orchesellinae</taxon>
        <taxon>Orchesella</taxon>
    </lineage>
</organism>
<feature type="compositionally biased region" description="Polar residues" evidence="11">
    <location>
        <begin position="281"/>
        <end position="294"/>
    </location>
</feature>
<evidence type="ECO:0000256" key="9">
    <source>
        <dbReference type="ARBA" id="ARBA00023160"/>
    </source>
</evidence>
<evidence type="ECO:0000256" key="10">
    <source>
        <dbReference type="RuleBase" id="RU361115"/>
    </source>
</evidence>
<dbReference type="PANTHER" id="PTHR11157">
    <property type="entry name" value="FATTY ACID ACYL TRANSFERASE-RELATED"/>
    <property type="match status" value="1"/>
</dbReference>
<comment type="catalytic activity">
    <reaction evidence="10">
        <text>a very-long-chain acyl-CoA + malonyl-CoA + H(+) = a very-long-chain 3-oxoacyl-CoA + CO2 + CoA</text>
        <dbReference type="Rhea" id="RHEA:32727"/>
        <dbReference type="ChEBI" id="CHEBI:15378"/>
        <dbReference type="ChEBI" id="CHEBI:16526"/>
        <dbReference type="ChEBI" id="CHEBI:57287"/>
        <dbReference type="ChEBI" id="CHEBI:57384"/>
        <dbReference type="ChEBI" id="CHEBI:90725"/>
        <dbReference type="ChEBI" id="CHEBI:90736"/>
        <dbReference type="EC" id="2.3.1.199"/>
    </reaction>
</comment>
<dbReference type="EC" id="2.3.1.199" evidence="10"/>
<evidence type="ECO:0000256" key="1">
    <source>
        <dbReference type="ARBA" id="ARBA00004141"/>
    </source>
</evidence>
<dbReference type="InterPro" id="IPR002076">
    <property type="entry name" value="ELO_fam"/>
</dbReference>
<proteinExistence type="inferred from homology"/>
<keyword evidence="5 10" id="KW-0276">Fatty acid metabolism</keyword>
<keyword evidence="7 10" id="KW-0443">Lipid metabolism</keyword>
<feature type="transmembrane region" description="Helical" evidence="10">
    <location>
        <begin position="174"/>
        <end position="192"/>
    </location>
</feature>
<keyword evidence="3 10" id="KW-0808">Transferase</keyword>
<evidence type="ECO:0000313" key="12">
    <source>
        <dbReference type="EMBL" id="CAL8140373.1"/>
    </source>
</evidence>
<keyword evidence="9 10" id="KW-0275">Fatty acid biosynthesis</keyword>
<feature type="transmembrane region" description="Helical" evidence="10">
    <location>
        <begin position="38"/>
        <end position="60"/>
    </location>
</feature>
<accession>A0ABP1S0K9</accession>
<evidence type="ECO:0000256" key="3">
    <source>
        <dbReference type="ARBA" id="ARBA00022679"/>
    </source>
</evidence>
<evidence type="ECO:0000256" key="4">
    <source>
        <dbReference type="ARBA" id="ARBA00022692"/>
    </source>
</evidence>
<evidence type="ECO:0000313" key="13">
    <source>
        <dbReference type="Proteomes" id="UP001642540"/>
    </source>
</evidence>
<feature type="region of interest" description="Disordered" evidence="11">
    <location>
        <begin position="272"/>
        <end position="301"/>
    </location>
</feature>
<keyword evidence="8 10" id="KW-0472">Membrane</keyword>
<feature type="transmembrane region" description="Helical" evidence="10">
    <location>
        <begin position="120"/>
        <end position="141"/>
    </location>
</feature>
<dbReference type="PANTHER" id="PTHR11157:SF17">
    <property type="entry name" value="ELONGATION OF VERY LONG CHAIN FATTY ACIDS PROTEIN 6"/>
    <property type="match status" value="1"/>
</dbReference>
<dbReference type="InterPro" id="IPR030457">
    <property type="entry name" value="ELO_CS"/>
</dbReference>
<feature type="transmembrane region" description="Helical" evidence="10">
    <location>
        <begin position="204"/>
        <end position="229"/>
    </location>
</feature>
<name>A0ABP1S0K9_9HEXA</name>
<comment type="caution">
    <text evidence="12">The sequence shown here is derived from an EMBL/GenBank/DDBJ whole genome shotgun (WGS) entry which is preliminary data.</text>
</comment>
<comment type="subcellular location">
    <subcellularLocation>
        <location evidence="1">Membrane</location>
        <topology evidence="1">Multi-pass membrane protein</topology>
    </subcellularLocation>
</comment>
<keyword evidence="6 10" id="KW-1133">Transmembrane helix</keyword>
<feature type="transmembrane region" description="Helical" evidence="10">
    <location>
        <begin position="148"/>
        <end position="168"/>
    </location>
</feature>
<evidence type="ECO:0000256" key="7">
    <source>
        <dbReference type="ARBA" id="ARBA00023098"/>
    </source>
</evidence>
<sequence length="301" mass="35159">MATKFIEVPLVENTFGLKLFDYEKNFPLTYWRQVFGDYWTISAYTSALYVILLFGGRWYMSSRAPFKLNKLLTIWNVGLAIMSIYAFCRVAPEFIFVMLGKNGFHNTICEWPEHNGATAFWSWILALSKIVELGDTAFIVLRKQNLLFLHWYHHVTTLMSWWVMYHWYEPVQQWYVVMNSFVHSFMYTYYALRSLKIRVPRPIAMFITTIQLLQMVAGVTVSLYSYWIMSENPANCPHRNWFGLKVSFAIYVPYTILFAKLFIDSYLVKPRKGPGPGASEKNGSLKNGNGVQTSRTEKKQA</sequence>
<evidence type="ECO:0000256" key="5">
    <source>
        <dbReference type="ARBA" id="ARBA00022832"/>
    </source>
</evidence>
<dbReference type="Proteomes" id="UP001642540">
    <property type="component" value="Unassembled WGS sequence"/>
</dbReference>
<keyword evidence="4 10" id="KW-0812">Transmembrane</keyword>
<dbReference type="Pfam" id="PF01151">
    <property type="entry name" value="ELO"/>
    <property type="match status" value="1"/>
</dbReference>
<keyword evidence="13" id="KW-1185">Reference proteome</keyword>
<feature type="transmembrane region" description="Helical" evidence="10">
    <location>
        <begin position="241"/>
        <end position="263"/>
    </location>
</feature>
<evidence type="ECO:0000256" key="11">
    <source>
        <dbReference type="SAM" id="MobiDB-lite"/>
    </source>
</evidence>
<evidence type="ECO:0000256" key="8">
    <source>
        <dbReference type="ARBA" id="ARBA00023136"/>
    </source>
</evidence>
<evidence type="ECO:0000256" key="6">
    <source>
        <dbReference type="ARBA" id="ARBA00022989"/>
    </source>
</evidence>
<gene>
    <name evidence="12" type="ORF">ODALV1_LOCUS28261</name>
</gene>
<dbReference type="EMBL" id="CAXLJM020000136">
    <property type="protein sequence ID" value="CAL8140373.1"/>
    <property type="molecule type" value="Genomic_DNA"/>
</dbReference>
<dbReference type="PROSITE" id="PS01188">
    <property type="entry name" value="ELO"/>
    <property type="match status" value="1"/>
</dbReference>